<feature type="domain" description="DUF1980" evidence="2">
    <location>
        <begin position="197"/>
        <end position="317"/>
    </location>
</feature>
<dbReference type="PANTHER" id="PTHR40047">
    <property type="entry name" value="UPF0703 PROTEIN YCGQ"/>
    <property type="match status" value="1"/>
</dbReference>
<dbReference type="RefSeq" id="WP_028527722.1">
    <property type="nucleotide sequence ID" value="NZ_CABLBR010000004.1"/>
</dbReference>
<dbReference type="InterPro" id="IPR052955">
    <property type="entry name" value="UPF0703_membrane_permease"/>
</dbReference>
<keyword evidence="4" id="KW-1185">Reference proteome</keyword>
<dbReference type="InterPro" id="IPR027417">
    <property type="entry name" value="P-loop_NTPase"/>
</dbReference>
<evidence type="ECO:0000313" key="3">
    <source>
        <dbReference type="EMBL" id="UWP61247.1"/>
    </source>
</evidence>
<dbReference type="SUPFAM" id="SSF52540">
    <property type="entry name" value="P-loop containing nucleoside triphosphate hydrolases"/>
    <property type="match status" value="1"/>
</dbReference>
<sequence length="319" mass="37128">MEYKDIEVPVYLVTGFLESGKTTFLDGTIHQNYFNIPETTLLILCEEGEVEYDETELRRRRRTVIEVIEEAEDFTEDALRYLAKKHRPERVLLEFNPLWSVSKLLQMELPEGWGIIQQIVTVDASCFEIYMKNLKSLFVEMVRDAELVLFNRCNKEQPLASFRRSVKVVNPAAEIIFENEDGEVEDIFEDGMPFDLDADIIDIMEEDYGIWYVDMMDNPEDYEGKTVRYKGMVLKSEDLDAEFFVAGRMAMTCCADDTSFIGYVCRYQGAPSLEMGSWVEVTASIHREYMKVYHDEGPVLYAKEVRPAKEPKEELVYFN</sequence>
<dbReference type="InterPro" id="IPR048447">
    <property type="entry name" value="DUF1980_C"/>
</dbReference>
<dbReference type="EMBL" id="CP102290">
    <property type="protein sequence ID" value="UWP61247.1"/>
    <property type="molecule type" value="Genomic_DNA"/>
</dbReference>
<organism evidence="3 4">
    <name type="scientific">Ruminococcus gauvreauii</name>
    <dbReference type="NCBI Taxonomy" id="438033"/>
    <lineage>
        <taxon>Bacteria</taxon>
        <taxon>Bacillati</taxon>
        <taxon>Bacillota</taxon>
        <taxon>Clostridia</taxon>
        <taxon>Eubacteriales</taxon>
        <taxon>Oscillospiraceae</taxon>
        <taxon>Ruminococcus</taxon>
    </lineage>
</organism>
<evidence type="ECO:0000313" key="4">
    <source>
        <dbReference type="Proteomes" id="UP001060164"/>
    </source>
</evidence>
<dbReference type="Pfam" id="PF02492">
    <property type="entry name" value="cobW"/>
    <property type="match status" value="1"/>
</dbReference>
<evidence type="ECO:0000259" key="2">
    <source>
        <dbReference type="Pfam" id="PF21537"/>
    </source>
</evidence>
<gene>
    <name evidence="3" type="ORF">NQ502_09560</name>
</gene>
<dbReference type="PANTHER" id="PTHR40047:SF1">
    <property type="entry name" value="UPF0703 PROTEIN YCGQ"/>
    <property type="match status" value="1"/>
</dbReference>
<protein>
    <submittedName>
        <fullName evidence="3">GTPase</fullName>
    </submittedName>
</protein>
<proteinExistence type="predicted"/>
<dbReference type="Gene3D" id="3.40.50.300">
    <property type="entry name" value="P-loop containing nucleotide triphosphate hydrolases"/>
    <property type="match status" value="1"/>
</dbReference>
<dbReference type="InterPro" id="IPR003495">
    <property type="entry name" value="CobW/HypB/UreG_nucleotide-bd"/>
</dbReference>
<accession>A0ABY5VLF0</accession>
<name>A0ABY5VLF0_9FIRM</name>
<evidence type="ECO:0000259" key="1">
    <source>
        <dbReference type="Pfam" id="PF02492"/>
    </source>
</evidence>
<dbReference type="Pfam" id="PF21537">
    <property type="entry name" value="DUF1980_C"/>
    <property type="match status" value="1"/>
</dbReference>
<reference evidence="3" key="1">
    <citation type="journal article" date="2022" name="Cell">
        <title>Design, construction, and in vivo augmentation of a complex gut microbiome.</title>
        <authorList>
            <person name="Cheng A.G."/>
            <person name="Ho P.Y."/>
            <person name="Aranda-Diaz A."/>
            <person name="Jain S."/>
            <person name="Yu F.B."/>
            <person name="Meng X."/>
            <person name="Wang M."/>
            <person name="Iakiviak M."/>
            <person name="Nagashima K."/>
            <person name="Zhao A."/>
            <person name="Murugkar P."/>
            <person name="Patil A."/>
            <person name="Atabakhsh K."/>
            <person name="Weakley A."/>
            <person name="Yan J."/>
            <person name="Brumbaugh A.R."/>
            <person name="Higginbottom S."/>
            <person name="Dimas A."/>
            <person name="Shiver A.L."/>
            <person name="Deutschbauer A."/>
            <person name="Neff N."/>
            <person name="Sonnenburg J.L."/>
            <person name="Huang K.C."/>
            <person name="Fischbach M.A."/>
        </authorList>
    </citation>
    <scope>NUCLEOTIDE SEQUENCE</scope>
    <source>
        <strain evidence="3">DSM 19829</strain>
    </source>
</reference>
<feature type="domain" description="CobW/HypB/UreG nucleotide-binding" evidence="1">
    <location>
        <begin position="9"/>
        <end position="176"/>
    </location>
</feature>
<dbReference type="Proteomes" id="UP001060164">
    <property type="component" value="Chromosome"/>
</dbReference>